<dbReference type="EMBL" id="CM044708">
    <property type="protein sequence ID" value="KAI5648671.1"/>
    <property type="molecule type" value="Genomic_DNA"/>
</dbReference>
<protein>
    <submittedName>
        <fullName evidence="1">Uncharacterized protein</fullName>
    </submittedName>
</protein>
<organism evidence="1 2">
    <name type="scientific">Catharanthus roseus</name>
    <name type="common">Madagascar periwinkle</name>
    <name type="synonym">Vinca rosea</name>
    <dbReference type="NCBI Taxonomy" id="4058"/>
    <lineage>
        <taxon>Eukaryota</taxon>
        <taxon>Viridiplantae</taxon>
        <taxon>Streptophyta</taxon>
        <taxon>Embryophyta</taxon>
        <taxon>Tracheophyta</taxon>
        <taxon>Spermatophyta</taxon>
        <taxon>Magnoliopsida</taxon>
        <taxon>eudicotyledons</taxon>
        <taxon>Gunneridae</taxon>
        <taxon>Pentapetalae</taxon>
        <taxon>asterids</taxon>
        <taxon>lamiids</taxon>
        <taxon>Gentianales</taxon>
        <taxon>Apocynaceae</taxon>
        <taxon>Rauvolfioideae</taxon>
        <taxon>Vinceae</taxon>
        <taxon>Catharanthinae</taxon>
        <taxon>Catharanthus</taxon>
    </lineage>
</organism>
<evidence type="ECO:0000313" key="1">
    <source>
        <dbReference type="EMBL" id="KAI5648671.1"/>
    </source>
</evidence>
<evidence type="ECO:0000313" key="2">
    <source>
        <dbReference type="Proteomes" id="UP001060085"/>
    </source>
</evidence>
<name>A0ACB9ZPD9_CATRO</name>
<accession>A0ACB9ZPD9</accession>
<proteinExistence type="predicted"/>
<sequence>MGKLGKKARKFAKKNLQGVLRQRRKNKAFLFKKKNTSKYDQNNDEGEVGDLVKDSNGRVPDVQDIEDTSIDAVFGKDDDFDTFEDVSDSDGYLSEESICPKVAESETAKISVGARGINSLSIQNRKIYDDLAVQKKKLERLKKKNPEFKKFLQSYKGNRNLLNEEMQYSDDDEMENQEMQIQNENEPAEDKGTLFASSTINSWCQLVKEEHNNAALTYLLNAYRAACHYGSESSGHRIENSEAFSNILIFVLSEADNIFRKLLQISSTNTKKETILELKNTSKWKNLKPLIKSFLRSTLFLLDQVADSDTLIFVLHRIKASVIFFALFPSLLSRCIKTTVHLWATGGQVLSSASFLFICDVAAVFRSEYLETCIAKTFRAYMAQSRAPELHNIEHLQFLKNGIVELCSLDVQNSSAKALESICQLSKILQGGLQTKKKELFEKICSWEYVSCIDLWVTFISAHARDYNFPELLFRTIQLINGVAYTFSGPRYFPLRLKCIQWLSNLSTSSGMFIPVSSYILDVLEYKIVKEGGKPGKDLNFSSVLKLPKCCLKSQAFQMECLLSVVEQLSIHFLQWSLHISFPELATIPLIHLRKFYDTTATESMRRTVKRLIDQVEQNVDFVQRKRGEVAFSPKDQQSVESFLQLEKSSSVYPFIQYYQSNLEKAVIRSSRRNDKRSLPEQGNTKRKRGKLVDAGLSTNPASIDSAVVNGIESS</sequence>
<reference evidence="2" key="1">
    <citation type="journal article" date="2023" name="Nat. Plants">
        <title>Single-cell RNA sequencing provides a high-resolution roadmap for understanding the multicellular compartmentation of specialized metabolism.</title>
        <authorList>
            <person name="Sun S."/>
            <person name="Shen X."/>
            <person name="Li Y."/>
            <person name="Li Y."/>
            <person name="Wang S."/>
            <person name="Li R."/>
            <person name="Zhang H."/>
            <person name="Shen G."/>
            <person name="Guo B."/>
            <person name="Wei J."/>
            <person name="Xu J."/>
            <person name="St-Pierre B."/>
            <person name="Chen S."/>
            <person name="Sun C."/>
        </authorList>
    </citation>
    <scope>NUCLEOTIDE SEQUENCE [LARGE SCALE GENOMIC DNA]</scope>
</reference>
<keyword evidence="2" id="KW-1185">Reference proteome</keyword>
<dbReference type="Proteomes" id="UP001060085">
    <property type="component" value="Linkage Group LG08"/>
</dbReference>
<gene>
    <name evidence="1" type="ORF">M9H77_34676</name>
</gene>
<comment type="caution">
    <text evidence="1">The sequence shown here is derived from an EMBL/GenBank/DDBJ whole genome shotgun (WGS) entry which is preliminary data.</text>
</comment>